<accession>D5SVD6</accession>
<keyword evidence="1" id="KW-0472">Membrane</keyword>
<feature type="transmembrane region" description="Helical" evidence="1">
    <location>
        <begin position="104"/>
        <end position="126"/>
    </location>
</feature>
<keyword evidence="1" id="KW-0812">Transmembrane</keyword>
<dbReference type="Proteomes" id="UP000002220">
    <property type="component" value="Chromosome"/>
</dbReference>
<sequence>MQFSRIGGESGESTTFRQVSSVNSRCQKYGGDFVVRMTGEICRSNVVWNRAVSSCGDGCPMGMLSPELMLAIEQAAHEMLMWVGFGTLVGLCGKAIMPGKDPGGAVGTVCIGISGSVIGCGSLLLWDSSLRISPISVSGFIAATAGAFALLLFYRILSNSYFIVEAVDGGDLNSGERVTYRRRRRTAA</sequence>
<evidence type="ECO:0000313" key="3">
    <source>
        <dbReference type="Proteomes" id="UP000002220"/>
    </source>
</evidence>
<keyword evidence="3" id="KW-1185">Reference proteome</keyword>
<dbReference type="KEGG" id="plm:Plim_1372"/>
<evidence type="ECO:0000313" key="2">
    <source>
        <dbReference type="EMBL" id="ADG67206.1"/>
    </source>
</evidence>
<reference evidence="2 3" key="1">
    <citation type="journal article" date="2010" name="Stand. Genomic Sci.">
        <title>Complete genome sequence of Planctomyces limnophilus type strain (Mu 290).</title>
        <authorList>
            <person name="Labutti K."/>
            <person name="Sikorski J."/>
            <person name="Schneider S."/>
            <person name="Nolan M."/>
            <person name="Lucas S."/>
            <person name="Glavina Del Rio T."/>
            <person name="Tice H."/>
            <person name="Cheng J.F."/>
            <person name="Goodwin L."/>
            <person name="Pitluck S."/>
            <person name="Liolios K."/>
            <person name="Ivanova N."/>
            <person name="Mavromatis K."/>
            <person name="Mikhailova N."/>
            <person name="Pati A."/>
            <person name="Chen A."/>
            <person name="Palaniappan K."/>
            <person name="Land M."/>
            <person name="Hauser L."/>
            <person name="Chang Y.J."/>
            <person name="Jeffries C.D."/>
            <person name="Tindall B.J."/>
            <person name="Rohde M."/>
            <person name="Goker M."/>
            <person name="Woyke T."/>
            <person name="Bristow J."/>
            <person name="Eisen J.A."/>
            <person name="Markowitz V."/>
            <person name="Hugenholtz P."/>
            <person name="Kyrpides N.C."/>
            <person name="Klenk H.P."/>
            <person name="Lapidus A."/>
        </authorList>
    </citation>
    <scope>NUCLEOTIDE SEQUENCE [LARGE SCALE GENOMIC DNA]</scope>
    <source>
        <strain evidence="3">ATCC 43296 / DSM 3776 / IFAM 1008 / Mu 290</strain>
    </source>
</reference>
<dbReference type="eggNOG" id="COG2261">
    <property type="taxonomic scope" value="Bacteria"/>
</dbReference>
<gene>
    <name evidence="2" type="ordered locus">Plim_1372</name>
</gene>
<name>D5SVD6_PLAL2</name>
<dbReference type="STRING" id="521674.Plim_1372"/>
<organism evidence="2 3">
    <name type="scientific">Planctopirus limnophila (strain ATCC 43296 / DSM 3776 / IFAM 1008 / Mu 290)</name>
    <name type="common">Planctomyces limnophilus</name>
    <dbReference type="NCBI Taxonomy" id="521674"/>
    <lineage>
        <taxon>Bacteria</taxon>
        <taxon>Pseudomonadati</taxon>
        <taxon>Planctomycetota</taxon>
        <taxon>Planctomycetia</taxon>
        <taxon>Planctomycetales</taxon>
        <taxon>Planctomycetaceae</taxon>
        <taxon>Planctopirus</taxon>
    </lineage>
</organism>
<evidence type="ECO:0008006" key="4">
    <source>
        <dbReference type="Google" id="ProtNLM"/>
    </source>
</evidence>
<protein>
    <recommendedName>
        <fullName evidence="4">Transglycosylase-associated protein</fullName>
    </recommendedName>
</protein>
<keyword evidence="1" id="KW-1133">Transmembrane helix</keyword>
<proteinExistence type="predicted"/>
<feature type="transmembrane region" description="Helical" evidence="1">
    <location>
        <begin position="79"/>
        <end position="97"/>
    </location>
</feature>
<evidence type="ECO:0000256" key="1">
    <source>
        <dbReference type="SAM" id="Phobius"/>
    </source>
</evidence>
<dbReference type="HOGENOM" id="CLU_1439864_0_0_0"/>
<dbReference type="EMBL" id="CP001744">
    <property type="protein sequence ID" value="ADG67206.1"/>
    <property type="molecule type" value="Genomic_DNA"/>
</dbReference>
<dbReference type="AlphaFoldDB" id="D5SVD6"/>
<feature type="transmembrane region" description="Helical" evidence="1">
    <location>
        <begin position="132"/>
        <end position="154"/>
    </location>
</feature>